<gene>
    <name evidence="1" type="ORF">CMTB2_04102</name>
</gene>
<sequence length="63" mass="7315">MKKIIIALCLFLINLYSFDLKKSDFATFCNFISYSLNKNIVIAKDVDTKFSVFILKTICQKKI</sequence>
<evidence type="ECO:0000313" key="2">
    <source>
        <dbReference type="Proteomes" id="UP000003288"/>
    </source>
</evidence>
<dbReference type="AlphaFoldDB" id="A0AAI9AFU6"/>
<accession>A0AAI9AFU6</accession>
<protein>
    <submittedName>
        <fullName evidence="1">Uncharacterized protein</fullName>
    </submittedName>
</protein>
<proteinExistence type="predicted"/>
<organism evidence="1 2">
    <name type="scientific">Caminibacter mediatlanticus TB-2</name>
    <dbReference type="NCBI Taxonomy" id="391592"/>
    <lineage>
        <taxon>Bacteria</taxon>
        <taxon>Pseudomonadati</taxon>
        <taxon>Campylobacterota</taxon>
        <taxon>Epsilonproteobacteria</taxon>
        <taxon>Nautiliales</taxon>
        <taxon>Nautiliaceae</taxon>
        <taxon>Caminibacter</taxon>
    </lineage>
</organism>
<dbReference type="EMBL" id="ABCJ01000022">
    <property type="protein sequence ID" value="EDM22857.1"/>
    <property type="molecule type" value="Genomic_DNA"/>
</dbReference>
<name>A0AAI9AFU6_9BACT</name>
<evidence type="ECO:0000313" key="1">
    <source>
        <dbReference type="EMBL" id="EDM22857.1"/>
    </source>
</evidence>
<comment type="caution">
    <text evidence="1">The sequence shown here is derived from an EMBL/GenBank/DDBJ whole genome shotgun (WGS) entry which is preliminary data.</text>
</comment>
<reference evidence="1 2" key="1">
    <citation type="journal article" date="2011" name="Stand. Genomic Sci.">
        <title>Draft genome sequence of Caminibacter mediatlanticus strain TB-2, an epsilonproteobacterium isolated from a deep-sea hydrothermal vent.</title>
        <authorList>
            <person name="Giovannelli D."/>
            <person name="Ferriera S."/>
            <person name="Johnson J."/>
            <person name="Kravitz S."/>
            <person name="Perez-Rodriguez I."/>
            <person name="Ricci J."/>
            <person name="O'Brien C."/>
            <person name="Voordeckers J.W."/>
            <person name="Bini E."/>
            <person name="Vetriani C."/>
        </authorList>
    </citation>
    <scope>NUCLEOTIDE SEQUENCE [LARGE SCALE GENOMIC DNA]</scope>
    <source>
        <strain evidence="1 2">TB-2</strain>
    </source>
</reference>
<dbReference type="Proteomes" id="UP000003288">
    <property type="component" value="Unassembled WGS sequence"/>
</dbReference>